<keyword evidence="1" id="KW-0805">Transcription regulation</keyword>
<dbReference type="InterPro" id="IPR007050">
    <property type="entry name" value="HTH_bacterioopsin"/>
</dbReference>
<evidence type="ECO:0000313" key="5">
    <source>
        <dbReference type="EMBL" id="AXR76858.1"/>
    </source>
</evidence>
<dbReference type="GeneID" id="37637327"/>
<dbReference type="AlphaFoldDB" id="A0A346PBG3"/>
<feature type="domain" description="Bacterioopsin transcriptional activator GAF and HTH associated" evidence="4">
    <location>
        <begin position="5"/>
        <end position="107"/>
    </location>
</feature>
<feature type="domain" description="HTH bat-type" evidence="3">
    <location>
        <begin position="165"/>
        <end position="215"/>
    </location>
</feature>
<sequence length="245" mass="27424">MSLITEVRFAHEDGVLADTLTALPDLSVDIVREASTAPDKGVYFFRFDHAHPEEVRPLLESDHTVSVAERVPAVDDQHLWKIALTSETKLLAPAVTVRGGVVLDARSALTNTEPRGWRERWFFPDDDGIHEIWNHARAADFEFEVLDLSRQLQPDVPHVEVNPVTDEQHRALLTAYELGYFEEPRKTSLEELAAALDLSPSAVNGRLRRGLKSLIGAALTVDVEDEVGRTDGEPHARIESSHSRW</sequence>
<dbReference type="RefSeq" id="WP_117362998.1">
    <property type="nucleotide sequence ID" value="NZ_CP024047.1"/>
</dbReference>
<organism evidence="5 6">
    <name type="scientific">Natrarchaeobaculum sulfurireducens</name>
    <dbReference type="NCBI Taxonomy" id="2044521"/>
    <lineage>
        <taxon>Archaea</taxon>
        <taxon>Methanobacteriati</taxon>
        <taxon>Methanobacteriota</taxon>
        <taxon>Stenosarchaea group</taxon>
        <taxon>Halobacteria</taxon>
        <taxon>Halobacteriales</taxon>
        <taxon>Natrialbaceae</taxon>
        <taxon>Natrarchaeobaculum</taxon>
    </lineage>
</organism>
<evidence type="ECO:0000256" key="1">
    <source>
        <dbReference type="ARBA" id="ARBA00023015"/>
    </source>
</evidence>
<dbReference type="PANTHER" id="PTHR34236">
    <property type="entry name" value="DIMETHYL SULFOXIDE REDUCTASE TRANSCRIPTIONAL ACTIVATOR"/>
    <property type="match status" value="1"/>
</dbReference>
<evidence type="ECO:0000313" key="6">
    <source>
        <dbReference type="Proteomes" id="UP000258707"/>
    </source>
</evidence>
<dbReference type="InterPro" id="IPR031803">
    <property type="entry name" value="BAT_GAF/HTH-assoc"/>
</dbReference>
<gene>
    <name evidence="5" type="ORF">AArc1_0514</name>
</gene>
<dbReference type="Pfam" id="PF04967">
    <property type="entry name" value="HTH_10"/>
    <property type="match status" value="1"/>
</dbReference>
<dbReference type="EMBL" id="CP024047">
    <property type="protein sequence ID" value="AXR76858.1"/>
    <property type="molecule type" value="Genomic_DNA"/>
</dbReference>
<protein>
    <submittedName>
        <fullName evidence="5">Transcriptional regulator, contains HTH domain</fullName>
    </submittedName>
</protein>
<dbReference type="Proteomes" id="UP000258707">
    <property type="component" value="Chromosome"/>
</dbReference>
<dbReference type="KEGG" id="nan:AArc1_0514"/>
<accession>A0A346PBG3</accession>
<evidence type="ECO:0000259" key="4">
    <source>
        <dbReference type="Pfam" id="PF15915"/>
    </source>
</evidence>
<reference evidence="6" key="1">
    <citation type="submission" date="2017-10" db="EMBL/GenBank/DDBJ databases">
        <title>Phenotypic and genomic properties of facultatively anaerobic sulfur-reducing natronoarchaea from hypersaline soda lakes.</title>
        <authorList>
            <person name="Sorokin D.Y."/>
            <person name="Kublanov I.V."/>
            <person name="Roman P."/>
            <person name="Sinninghe Damste J.S."/>
            <person name="Golyshin P.N."/>
            <person name="Rojo D."/>
            <person name="Ciordia S."/>
            <person name="Mena Md.C."/>
            <person name="Ferrer M."/>
            <person name="Messina E."/>
            <person name="Smedile F."/>
            <person name="La Spada G."/>
            <person name="La Cono V."/>
            <person name="Yakimov M.M."/>
        </authorList>
    </citation>
    <scope>NUCLEOTIDE SEQUENCE [LARGE SCALE GENOMIC DNA]</scope>
    <source>
        <strain evidence="6">AArc1</strain>
    </source>
</reference>
<dbReference type="Pfam" id="PF15915">
    <property type="entry name" value="BAT"/>
    <property type="match status" value="1"/>
</dbReference>
<dbReference type="PANTHER" id="PTHR34236:SF1">
    <property type="entry name" value="DIMETHYL SULFOXIDE REDUCTASE TRANSCRIPTIONAL ACTIVATOR"/>
    <property type="match status" value="1"/>
</dbReference>
<proteinExistence type="predicted"/>
<name>A0A346PBG3_9EURY</name>
<evidence type="ECO:0000259" key="3">
    <source>
        <dbReference type="Pfam" id="PF04967"/>
    </source>
</evidence>
<keyword evidence="2" id="KW-0804">Transcription</keyword>
<evidence type="ECO:0000256" key="2">
    <source>
        <dbReference type="ARBA" id="ARBA00023163"/>
    </source>
</evidence>